<keyword evidence="1" id="KW-0472">Membrane</keyword>
<organism evidence="2">
    <name type="scientific">viral metagenome</name>
    <dbReference type="NCBI Taxonomy" id="1070528"/>
    <lineage>
        <taxon>unclassified sequences</taxon>
        <taxon>metagenomes</taxon>
        <taxon>organismal metagenomes</taxon>
    </lineage>
</organism>
<keyword evidence="1" id="KW-1133">Transmembrane helix</keyword>
<name>A0A6H2A0K3_9ZZZZ</name>
<proteinExistence type="predicted"/>
<accession>A0A6H2A0K3</accession>
<evidence type="ECO:0000313" key="3">
    <source>
        <dbReference type="EMBL" id="QJH99238.1"/>
    </source>
</evidence>
<protein>
    <submittedName>
        <fullName evidence="2">Uncharacterized protein</fullName>
    </submittedName>
</protein>
<evidence type="ECO:0000256" key="1">
    <source>
        <dbReference type="SAM" id="Phobius"/>
    </source>
</evidence>
<reference evidence="2" key="1">
    <citation type="submission" date="2020-03" db="EMBL/GenBank/DDBJ databases">
        <title>The deep terrestrial virosphere.</title>
        <authorList>
            <person name="Holmfeldt K."/>
            <person name="Nilsson E."/>
            <person name="Simone D."/>
            <person name="Lopez-Fernandez M."/>
            <person name="Wu X."/>
            <person name="de Brujin I."/>
            <person name="Lundin D."/>
            <person name="Andersson A."/>
            <person name="Bertilsson S."/>
            <person name="Dopson M."/>
        </authorList>
    </citation>
    <scope>NUCLEOTIDE SEQUENCE</scope>
    <source>
        <strain evidence="2">TM448A03131</strain>
        <strain evidence="3">TM448B01528</strain>
    </source>
</reference>
<keyword evidence="1" id="KW-0812">Transmembrane</keyword>
<feature type="transmembrane region" description="Helical" evidence="1">
    <location>
        <begin position="9"/>
        <end position="29"/>
    </location>
</feature>
<dbReference type="EMBL" id="MT144777">
    <property type="protein sequence ID" value="QJH99238.1"/>
    <property type="molecule type" value="Genomic_DNA"/>
</dbReference>
<dbReference type="AlphaFoldDB" id="A0A6H2A0K3"/>
<evidence type="ECO:0000313" key="2">
    <source>
        <dbReference type="EMBL" id="QJA52990.1"/>
    </source>
</evidence>
<sequence>MNENKRTGIPFYTMCAVILAAMFGLGFYFSSDTPEPLAGADSPYSYGNASSTTFTDSKIYQLKTGQTILGSVTIASSSVVSFKLKNATSSTDISSTTITVFPAAADEATYNFDTAISRGLIIESSSGFNGDIVIMYK</sequence>
<gene>
    <name evidence="2" type="ORF">TM448A03131_0009</name>
    <name evidence="3" type="ORF">TM448B01528_0001</name>
</gene>
<dbReference type="EMBL" id="MT144384">
    <property type="protein sequence ID" value="QJA52990.1"/>
    <property type="molecule type" value="Genomic_DNA"/>
</dbReference>